<dbReference type="Gene3D" id="1.20.5.1030">
    <property type="entry name" value="Preprotein translocase secy subunit"/>
    <property type="match status" value="1"/>
</dbReference>
<feature type="transmembrane region" description="Helical" evidence="9">
    <location>
        <begin position="30"/>
        <end position="51"/>
    </location>
</feature>
<name>A0ABS2SZG0_9BACI</name>
<keyword evidence="5 9" id="KW-0653">Protein transport</keyword>
<keyword evidence="7 9" id="KW-0811">Translocation</keyword>
<evidence type="ECO:0000313" key="11">
    <source>
        <dbReference type="Proteomes" id="UP001179280"/>
    </source>
</evidence>
<dbReference type="Pfam" id="PF00584">
    <property type="entry name" value="SecE"/>
    <property type="match status" value="1"/>
</dbReference>
<dbReference type="PROSITE" id="PS01067">
    <property type="entry name" value="SECE_SEC61G"/>
    <property type="match status" value="1"/>
</dbReference>
<comment type="subcellular location">
    <subcellularLocation>
        <location evidence="9">Cell membrane</location>
        <topology evidence="9">Single-pass membrane protein</topology>
    </subcellularLocation>
    <subcellularLocation>
        <location evidence="1">Membrane</location>
    </subcellularLocation>
</comment>
<organism evidence="10 11">
    <name type="scientific">Shouchella xiaoxiensis</name>
    <dbReference type="NCBI Taxonomy" id="766895"/>
    <lineage>
        <taxon>Bacteria</taxon>
        <taxon>Bacillati</taxon>
        <taxon>Bacillota</taxon>
        <taxon>Bacilli</taxon>
        <taxon>Bacillales</taxon>
        <taxon>Bacillaceae</taxon>
        <taxon>Shouchella</taxon>
    </lineage>
</organism>
<sequence>MANDKKGPVSFLQDVGKEMKRVTWPTRKELTRYTLVVLATLAIMVAFFFLVDEGISFLLRFLQG</sequence>
<evidence type="ECO:0000256" key="5">
    <source>
        <dbReference type="ARBA" id="ARBA00022927"/>
    </source>
</evidence>
<evidence type="ECO:0000256" key="3">
    <source>
        <dbReference type="ARBA" id="ARBA00022475"/>
    </source>
</evidence>
<comment type="caution">
    <text evidence="10">The sequence shown here is derived from an EMBL/GenBank/DDBJ whole genome shotgun (WGS) entry which is preliminary data.</text>
</comment>
<keyword evidence="4 9" id="KW-0812">Transmembrane</keyword>
<comment type="similarity">
    <text evidence="9">Belongs to the SecE/SEC61-gamma family.</text>
</comment>
<dbReference type="PANTHER" id="PTHR33910:SF1">
    <property type="entry name" value="PROTEIN TRANSLOCASE SUBUNIT SECE"/>
    <property type="match status" value="1"/>
</dbReference>
<keyword evidence="11" id="KW-1185">Reference proteome</keyword>
<protein>
    <recommendedName>
        <fullName evidence="9">Protein translocase subunit SecE</fullName>
    </recommendedName>
</protein>
<dbReference type="Proteomes" id="UP001179280">
    <property type="component" value="Unassembled WGS sequence"/>
</dbReference>
<dbReference type="EMBL" id="JAFBCV010000018">
    <property type="protein sequence ID" value="MBM7840918.1"/>
    <property type="molecule type" value="Genomic_DNA"/>
</dbReference>
<evidence type="ECO:0000256" key="7">
    <source>
        <dbReference type="ARBA" id="ARBA00023010"/>
    </source>
</evidence>
<accession>A0ABS2SZG0</accession>
<keyword evidence="6 9" id="KW-1133">Transmembrane helix</keyword>
<gene>
    <name evidence="9" type="primary">secE</name>
    <name evidence="10" type="ORF">JOC54_004211</name>
</gene>
<evidence type="ECO:0000256" key="4">
    <source>
        <dbReference type="ARBA" id="ARBA00022692"/>
    </source>
</evidence>
<dbReference type="InterPro" id="IPR038379">
    <property type="entry name" value="SecE_sf"/>
</dbReference>
<dbReference type="InterPro" id="IPR005807">
    <property type="entry name" value="SecE_bac"/>
</dbReference>
<keyword evidence="3 9" id="KW-1003">Cell membrane</keyword>
<comment type="function">
    <text evidence="9">Essential subunit of the Sec protein translocation channel SecYEG. Clamps together the 2 halves of SecY. May contact the channel plug during translocation.</text>
</comment>
<evidence type="ECO:0000256" key="1">
    <source>
        <dbReference type="ARBA" id="ARBA00004370"/>
    </source>
</evidence>
<evidence type="ECO:0000256" key="6">
    <source>
        <dbReference type="ARBA" id="ARBA00022989"/>
    </source>
</evidence>
<dbReference type="NCBIfam" id="TIGR00964">
    <property type="entry name" value="secE_bact"/>
    <property type="match status" value="1"/>
</dbReference>
<evidence type="ECO:0000256" key="9">
    <source>
        <dbReference type="HAMAP-Rule" id="MF_00422"/>
    </source>
</evidence>
<keyword evidence="2 9" id="KW-0813">Transport</keyword>
<evidence type="ECO:0000256" key="8">
    <source>
        <dbReference type="ARBA" id="ARBA00023136"/>
    </source>
</evidence>
<reference evidence="10" key="1">
    <citation type="submission" date="2021-01" db="EMBL/GenBank/DDBJ databases">
        <title>Genomic Encyclopedia of Type Strains, Phase IV (KMG-IV): sequencing the most valuable type-strain genomes for metagenomic binning, comparative biology and taxonomic classification.</title>
        <authorList>
            <person name="Goeker M."/>
        </authorList>
    </citation>
    <scope>NUCLEOTIDE SEQUENCE</scope>
    <source>
        <strain evidence="10">DSM 21943</strain>
    </source>
</reference>
<comment type="subunit">
    <text evidence="9">Component of the Sec protein translocase complex. Heterotrimer consisting of SecY, SecE and SecG subunits. The heterotrimers can form oligomers, although 1 heterotrimer is thought to be able to translocate proteins. Interacts with the ribosome. Interacts with SecDF, and other proteins may be involved. Interacts with SecA.</text>
</comment>
<dbReference type="InterPro" id="IPR001901">
    <property type="entry name" value="Translocase_SecE/Sec61-g"/>
</dbReference>
<dbReference type="RefSeq" id="WP_035421286.1">
    <property type="nucleotide sequence ID" value="NZ_JAFBCV010000018.1"/>
</dbReference>
<evidence type="ECO:0000313" key="10">
    <source>
        <dbReference type="EMBL" id="MBM7840918.1"/>
    </source>
</evidence>
<dbReference type="HAMAP" id="MF_00422">
    <property type="entry name" value="SecE"/>
    <property type="match status" value="1"/>
</dbReference>
<evidence type="ECO:0000256" key="2">
    <source>
        <dbReference type="ARBA" id="ARBA00022448"/>
    </source>
</evidence>
<dbReference type="PANTHER" id="PTHR33910">
    <property type="entry name" value="PROTEIN TRANSLOCASE SUBUNIT SECE"/>
    <property type="match status" value="1"/>
</dbReference>
<proteinExistence type="inferred from homology"/>
<keyword evidence="8 9" id="KW-0472">Membrane</keyword>